<evidence type="ECO:0000256" key="10">
    <source>
        <dbReference type="ARBA" id="ARBA00022777"/>
    </source>
</evidence>
<sequence length="243" mass="26631">MRRIYMNLAIDSGNTYSKIGWFDENRLVRYVTGLRFDEMVAAVSKEPGEKIIFSSVSYSPDDFRSALQLNVPVLRLSNSTPMPIGVSYETPQTLGVDRLAAAAGANSLFPGSDLIVIDAGTCITYDLIDAEGVFQGGAIAPGLKMRLKAMHHFTKRLPLIEEPQEAGLIGKSTVKAMQSGAVNGMAREIEGMIGAYREQYEDARVLMCGGDVSFFESRLKLPIFAVPELVLIGLNRILQYNDV</sequence>
<evidence type="ECO:0000256" key="15">
    <source>
        <dbReference type="ARBA" id="ARBA00040883"/>
    </source>
</evidence>
<dbReference type="GO" id="GO:0016301">
    <property type="term" value="F:kinase activity"/>
    <property type="evidence" value="ECO:0007669"/>
    <property type="project" value="UniProtKB-KW"/>
</dbReference>
<comment type="function">
    <text evidence="16">Catalyzes the phosphorylation of pantothenate (Pan), the first step in CoA biosynthesis.</text>
</comment>
<feature type="binding site" evidence="16">
    <location>
        <begin position="95"/>
        <end position="98"/>
    </location>
    <ligand>
        <name>substrate</name>
    </ligand>
</feature>
<keyword evidence="12 16" id="KW-0630">Potassium</keyword>
<evidence type="ECO:0000256" key="8">
    <source>
        <dbReference type="ARBA" id="ARBA00022679"/>
    </source>
</evidence>
<feature type="binding site" evidence="16">
    <location>
        <position position="118"/>
    </location>
    <ligand>
        <name>K(+)</name>
        <dbReference type="ChEBI" id="CHEBI:29103"/>
    </ligand>
</feature>
<comment type="caution">
    <text evidence="17">The sequence shown here is derived from an EMBL/GenBank/DDBJ whole genome shotgun (WGS) entry which is preliminary data.</text>
</comment>
<dbReference type="SUPFAM" id="SSF53067">
    <property type="entry name" value="Actin-like ATPase domain"/>
    <property type="match status" value="2"/>
</dbReference>
<comment type="pathway">
    <text evidence="4 16">Cofactor biosynthesis; coenzyme A biosynthesis; CoA from (R)-pantothenate: step 1/5.</text>
</comment>
<dbReference type="Proteomes" id="UP001501508">
    <property type="component" value="Unassembled WGS sequence"/>
</dbReference>
<keyword evidence="13 16" id="KW-0173">Coenzyme A biosynthesis</keyword>
<organism evidence="17 18">
    <name type="scientific">Ravibacter arvi</name>
    <dbReference type="NCBI Taxonomy" id="2051041"/>
    <lineage>
        <taxon>Bacteria</taxon>
        <taxon>Pseudomonadati</taxon>
        <taxon>Bacteroidota</taxon>
        <taxon>Cytophagia</taxon>
        <taxon>Cytophagales</taxon>
        <taxon>Spirosomataceae</taxon>
        <taxon>Ravibacter</taxon>
    </lineage>
</organism>
<evidence type="ECO:0000256" key="9">
    <source>
        <dbReference type="ARBA" id="ARBA00022741"/>
    </source>
</evidence>
<dbReference type="RefSeq" id="WP_345027992.1">
    <property type="nucleotide sequence ID" value="NZ_BAABEY010000018.1"/>
</dbReference>
<comment type="subcellular location">
    <subcellularLocation>
        <location evidence="3 16">Cytoplasm</location>
    </subcellularLocation>
</comment>
<feature type="binding site" evidence="16">
    <location>
        <position position="173"/>
    </location>
    <ligand>
        <name>substrate</name>
    </ligand>
</feature>
<dbReference type="HAMAP" id="MF_01274">
    <property type="entry name" value="Pantothen_kinase_3"/>
    <property type="match status" value="1"/>
</dbReference>
<feature type="binding site" evidence="16">
    <location>
        <begin position="11"/>
        <end position="18"/>
    </location>
    <ligand>
        <name>ATP</name>
        <dbReference type="ChEBI" id="CHEBI:30616"/>
    </ligand>
</feature>
<evidence type="ECO:0000313" key="18">
    <source>
        <dbReference type="Proteomes" id="UP001501508"/>
    </source>
</evidence>
<evidence type="ECO:0000256" key="7">
    <source>
        <dbReference type="ARBA" id="ARBA00022490"/>
    </source>
</evidence>
<evidence type="ECO:0000313" key="17">
    <source>
        <dbReference type="EMBL" id="GAA4437556.1"/>
    </source>
</evidence>
<dbReference type="NCBIfam" id="TIGR00671">
    <property type="entry name" value="baf"/>
    <property type="match status" value="1"/>
</dbReference>
<dbReference type="PANTHER" id="PTHR34265">
    <property type="entry name" value="TYPE III PANTOTHENATE KINASE"/>
    <property type="match status" value="1"/>
</dbReference>
<dbReference type="Pfam" id="PF03309">
    <property type="entry name" value="Pan_kinase"/>
    <property type="match status" value="1"/>
</dbReference>
<evidence type="ECO:0000256" key="3">
    <source>
        <dbReference type="ARBA" id="ARBA00004496"/>
    </source>
</evidence>
<comment type="cofactor">
    <cofactor evidence="16">
        <name>NH4(+)</name>
        <dbReference type="ChEBI" id="CHEBI:28938"/>
    </cofactor>
    <cofactor evidence="16">
        <name>K(+)</name>
        <dbReference type="ChEBI" id="CHEBI:29103"/>
    </cofactor>
    <text evidence="16">A monovalent cation. Ammonium or potassium.</text>
</comment>
<keyword evidence="10 16" id="KW-0418">Kinase</keyword>
<evidence type="ECO:0000256" key="6">
    <source>
        <dbReference type="ARBA" id="ARBA00012102"/>
    </source>
</evidence>
<keyword evidence="7 16" id="KW-0963">Cytoplasm</keyword>
<keyword evidence="9 16" id="KW-0547">Nucleotide-binding</keyword>
<accession>A0ABP8LWS3</accession>
<evidence type="ECO:0000256" key="11">
    <source>
        <dbReference type="ARBA" id="ARBA00022840"/>
    </source>
</evidence>
<feature type="binding site" evidence="16">
    <location>
        <position position="88"/>
    </location>
    <ligand>
        <name>substrate</name>
    </ligand>
</feature>
<evidence type="ECO:0000256" key="13">
    <source>
        <dbReference type="ARBA" id="ARBA00022993"/>
    </source>
</evidence>
<dbReference type="InterPro" id="IPR043129">
    <property type="entry name" value="ATPase_NBD"/>
</dbReference>
<feature type="binding site" evidence="16">
    <location>
        <position position="121"/>
    </location>
    <ligand>
        <name>ATP</name>
        <dbReference type="ChEBI" id="CHEBI:30616"/>
    </ligand>
</feature>
<evidence type="ECO:0000256" key="14">
    <source>
        <dbReference type="ARBA" id="ARBA00038036"/>
    </source>
</evidence>
<protein>
    <recommendedName>
        <fullName evidence="15 16">Type III pantothenate kinase</fullName>
        <ecNumber evidence="6 16">2.7.1.33</ecNumber>
    </recommendedName>
    <alternativeName>
        <fullName evidence="16">PanK-III</fullName>
    </alternativeName>
    <alternativeName>
        <fullName evidence="16">Pantothenic acid kinase</fullName>
    </alternativeName>
</protein>
<name>A0ABP8LWS3_9BACT</name>
<evidence type="ECO:0000256" key="12">
    <source>
        <dbReference type="ARBA" id="ARBA00022958"/>
    </source>
</evidence>
<comment type="similarity">
    <text evidence="14 16">Belongs to the type III pantothenate kinase family.</text>
</comment>
<dbReference type="EMBL" id="BAABEY010000018">
    <property type="protein sequence ID" value="GAA4437556.1"/>
    <property type="molecule type" value="Genomic_DNA"/>
</dbReference>
<comment type="subunit">
    <text evidence="5 16">Homodimer.</text>
</comment>
<proteinExistence type="inferred from homology"/>
<gene>
    <name evidence="16" type="primary">coaX</name>
    <name evidence="17" type="ORF">GCM10023091_16950</name>
</gene>
<evidence type="ECO:0000256" key="16">
    <source>
        <dbReference type="HAMAP-Rule" id="MF_01274"/>
    </source>
</evidence>
<evidence type="ECO:0000256" key="5">
    <source>
        <dbReference type="ARBA" id="ARBA00011738"/>
    </source>
</evidence>
<dbReference type="Gene3D" id="3.30.420.40">
    <property type="match status" value="1"/>
</dbReference>
<keyword evidence="16" id="KW-0479">Metal-binding</keyword>
<keyword evidence="8 16" id="KW-0808">Transferase</keyword>
<evidence type="ECO:0000256" key="2">
    <source>
        <dbReference type="ARBA" id="ARBA00001958"/>
    </source>
</evidence>
<reference evidence="18" key="1">
    <citation type="journal article" date="2019" name="Int. J. Syst. Evol. Microbiol.">
        <title>The Global Catalogue of Microorganisms (GCM) 10K type strain sequencing project: providing services to taxonomists for standard genome sequencing and annotation.</title>
        <authorList>
            <consortium name="The Broad Institute Genomics Platform"/>
            <consortium name="The Broad Institute Genome Sequencing Center for Infectious Disease"/>
            <person name="Wu L."/>
            <person name="Ma J."/>
        </authorList>
    </citation>
    <scope>NUCLEOTIDE SEQUENCE [LARGE SCALE GENOMIC DNA]</scope>
    <source>
        <strain evidence="18">JCM 31920</strain>
    </source>
</reference>
<keyword evidence="18" id="KW-1185">Reference proteome</keyword>
<comment type="cofactor">
    <cofactor evidence="2">
        <name>K(+)</name>
        <dbReference type="ChEBI" id="CHEBI:29103"/>
    </cofactor>
</comment>
<comment type="catalytic activity">
    <reaction evidence="1 16">
        <text>(R)-pantothenate + ATP = (R)-4'-phosphopantothenate + ADP + H(+)</text>
        <dbReference type="Rhea" id="RHEA:16373"/>
        <dbReference type="ChEBI" id="CHEBI:10986"/>
        <dbReference type="ChEBI" id="CHEBI:15378"/>
        <dbReference type="ChEBI" id="CHEBI:29032"/>
        <dbReference type="ChEBI" id="CHEBI:30616"/>
        <dbReference type="ChEBI" id="CHEBI:456216"/>
        <dbReference type="EC" id="2.7.1.33"/>
    </reaction>
</comment>
<dbReference type="InterPro" id="IPR004619">
    <property type="entry name" value="Type_III_PanK"/>
</dbReference>
<dbReference type="CDD" id="cd24015">
    <property type="entry name" value="ASKHA_NBD_PanK-III"/>
    <property type="match status" value="1"/>
</dbReference>
<evidence type="ECO:0000256" key="4">
    <source>
        <dbReference type="ARBA" id="ARBA00005225"/>
    </source>
</evidence>
<evidence type="ECO:0000256" key="1">
    <source>
        <dbReference type="ARBA" id="ARBA00001206"/>
    </source>
</evidence>
<feature type="active site" description="Proton acceptor" evidence="16">
    <location>
        <position position="97"/>
    </location>
</feature>
<dbReference type="PANTHER" id="PTHR34265:SF1">
    <property type="entry name" value="TYPE III PANTOTHENATE KINASE"/>
    <property type="match status" value="1"/>
</dbReference>
<dbReference type="EC" id="2.7.1.33" evidence="6 16"/>
<keyword evidence="11 16" id="KW-0067">ATP-binding</keyword>